<dbReference type="Proteomes" id="UP001595593">
    <property type="component" value="Unassembled WGS sequence"/>
</dbReference>
<feature type="transmembrane region" description="Helical" evidence="1">
    <location>
        <begin position="77"/>
        <end position="98"/>
    </location>
</feature>
<evidence type="ECO:0000313" key="2">
    <source>
        <dbReference type="EMBL" id="MFC3125952.1"/>
    </source>
</evidence>
<proteinExistence type="predicted"/>
<dbReference type="EMBL" id="JBHRTN010000011">
    <property type="protein sequence ID" value="MFC3125952.1"/>
    <property type="molecule type" value="Genomic_DNA"/>
</dbReference>
<sequence length="103" mass="11052">MMFLARISAGLLLWAFGFSLLYALHGFGCESGWHEIRIAGSTLFRWVMVSTWILLSAAGAILIWWTRTASVGFEKRLSLASSVVGCAATVITGVPVTIASACV</sequence>
<keyword evidence="1" id="KW-0812">Transmembrane</keyword>
<keyword evidence="3" id="KW-1185">Reference proteome</keyword>
<organism evidence="2 3">
    <name type="scientific">Teichococcus globiformis</name>
    <dbReference type="NCBI Taxonomy" id="2307229"/>
    <lineage>
        <taxon>Bacteria</taxon>
        <taxon>Pseudomonadati</taxon>
        <taxon>Pseudomonadota</taxon>
        <taxon>Alphaproteobacteria</taxon>
        <taxon>Acetobacterales</taxon>
        <taxon>Roseomonadaceae</taxon>
        <taxon>Roseomonas</taxon>
    </lineage>
</organism>
<keyword evidence="1" id="KW-0472">Membrane</keyword>
<accession>A0ABV7G6V7</accession>
<name>A0ABV7G6V7_9PROT</name>
<evidence type="ECO:0000313" key="3">
    <source>
        <dbReference type="Proteomes" id="UP001595593"/>
    </source>
</evidence>
<keyword evidence="1" id="KW-1133">Transmembrane helix</keyword>
<evidence type="ECO:0000256" key="1">
    <source>
        <dbReference type="SAM" id="Phobius"/>
    </source>
</evidence>
<comment type="caution">
    <text evidence="2">The sequence shown here is derived from an EMBL/GenBank/DDBJ whole genome shotgun (WGS) entry which is preliminary data.</text>
</comment>
<gene>
    <name evidence="2" type="ORF">ACFOD4_12860</name>
</gene>
<feature type="transmembrane region" description="Helical" evidence="1">
    <location>
        <begin position="42"/>
        <end position="65"/>
    </location>
</feature>
<dbReference type="RefSeq" id="WP_379597003.1">
    <property type="nucleotide sequence ID" value="NZ_JBHRTN010000011.1"/>
</dbReference>
<protein>
    <submittedName>
        <fullName evidence="2">Uncharacterized protein</fullName>
    </submittedName>
</protein>
<reference evidence="3" key="1">
    <citation type="journal article" date="2019" name="Int. J. Syst. Evol. Microbiol.">
        <title>The Global Catalogue of Microorganisms (GCM) 10K type strain sequencing project: providing services to taxonomists for standard genome sequencing and annotation.</title>
        <authorList>
            <consortium name="The Broad Institute Genomics Platform"/>
            <consortium name="The Broad Institute Genome Sequencing Center for Infectious Disease"/>
            <person name="Wu L."/>
            <person name="Ma J."/>
        </authorList>
    </citation>
    <scope>NUCLEOTIDE SEQUENCE [LARGE SCALE GENOMIC DNA]</scope>
    <source>
        <strain evidence="3">KCTC 52094</strain>
    </source>
</reference>